<keyword evidence="1" id="KW-0812">Transmembrane</keyword>
<dbReference type="RefSeq" id="WP_109013827.1">
    <property type="nucleotide sequence ID" value="NZ_BDOQ01000001.1"/>
</dbReference>
<sequence length="160" mass="18430">MQPQKDYSHIQGWGADLDHANRPAYPKERTPPRLEGVHWDQPVPQHSSVEVFHSTERADMTPVYGTTVPPSGLSGRLRRYAFRYSENDIRHWLLLLFADRINMFEGVGADLRHGKVPNVFAEMGGRAAFKYNRKATVRKMVVLSAVAGLGVYWLMRRRRR</sequence>
<evidence type="ECO:0000313" key="3">
    <source>
        <dbReference type="Proteomes" id="UP000245081"/>
    </source>
</evidence>
<dbReference type="OrthoDB" id="6021991at2"/>
<evidence type="ECO:0000313" key="2">
    <source>
        <dbReference type="EMBL" id="GBG12596.1"/>
    </source>
</evidence>
<keyword evidence="1" id="KW-0472">Membrane</keyword>
<dbReference type="AlphaFoldDB" id="A0A2R5F1N0"/>
<keyword evidence="3" id="KW-1185">Reference proteome</keyword>
<organism evidence="2 3">
    <name type="scientific">Novimethylophilus kurashikiensis</name>
    <dbReference type="NCBI Taxonomy" id="1825523"/>
    <lineage>
        <taxon>Bacteria</taxon>
        <taxon>Pseudomonadati</taxon>
        <taxon>Pseudomonadota</taxon>
        <taxon>Betaproteobacteria</taxon>
        <taxon>Nitrosomonadales</taxon>
        <taxon>Methylophilaceae</taxon>
        <taxon>Novimethylophilus</taxon>
    </lineage>
</organism>
<dbReference type="EMBL" id="BDOQ01000001">
    <property type="protein sequence ID" value="GBG12596.1"/>
    <property type="molecule type" value="Genomic_DNA"/>
</dbReference>
<keyword evidence="1" id="KW-1133">Transmembrane helix</keyword>
<proteinExistence type="predicted"/>
<dbReference type="Proteomes" id="UP000245081">
    <property type="component" value="Unassembled WGS sequence"/>
</dbReference>
<reference evidence="2 3" key="1">
    <citation type="journal article" date="2018" name="Environ. Microbiol.">
        <title>Isolation and genomic characterization of Novimethylophilus kurashikiensis gen. nov. sp. nov., a new lanthanide-dependent methylotrophic species of Methylophilaceae.</title>
        <authorList>
            <person name="Lv H."/>
            <person name="Sahin N."/>
            <person name="Tani A."/>
        </authorList>
    </citation>
    <scope>NUCLEOTIDE SEQUENCE [LARGE SCALE GENOMIC DNA]</scope>
    <source>
        <strain evidence="2 3">La2-4</strain>
    </source>
</reference>
<name>A0A2R5F1N0_9PROT</name>
<gene>
    <name evidence="2" type="ORF">NMK_0127</name>
</gene>
<feature type="transmembrane region" description="Helical" evidence="1">
    <location>
        <begin position="137"/>
        <end position="155"/>
    </location>
</feature>
<accession>A0A2R5F1N0</accession>
<comment type="caution">
    <text evidence="2">The sequence shown here is derived from an EMBL/GenBank/DDBJ whole genome shotgun (WGS) entry which is preliminary data.</text>
</comment>
<protein>
    <submittedName>
        <fullName evidence="2">Uncharacterized protein</fullName>
    </submittedName>
</protein>
<evidence type="ECO:0000256" key="1">
    <source>
        <dbReference type="SAM" id="Phobius"/>
    </source>
</evidence>